<reference evidence="3 4" key="1">
    <citation type="submission" date="2018-10" db="EMBL/GenBank/DDBJ databases">
        <title>Co-occurring genomic capacity for anaerobic methane metabolism and dissimilatory sulfite reduction discovered in the Korarchaeota.</title>
        <authorList>
            <person name="Mckay L.J."/>
            <person name="Dlakic M."/>
            <person name="Fields M.W."/>
            <person name="Delmont T.O."/>
            <person name="Eren A.M."/>
            <person name="Jay Z.J."/>
            <person name="Klingelsmith K.B."/>
            <person name="Rusch D.B."/>
            <person name="Inskeep W.P."/>
        </authorList>
    </citation>
    <scope>NUCLEOTIDE SEQUENCE [LARGE SCALE GENOMIC DNA]</scope>
    <source>
        <strain evidence="3 4">MDKW</strain>
    </source>
</reference>
<dbReference type="PANTHER" id="PTHR43421:SF1">
    <property type="entry name" value="METALLOPROTEASE PMBA"/>
    <property type="match status" value="1"/>
</dbReference>
<evidence type="ECO:0000313" key="4">
    <source>
        <dbReference type="Proteomes" id="UP000277582"/>
    </source>
</evidence>
<dbReference type="InterPro" id="IPR045569">
    <property type="entry name" value="Metalloprtase-TldD/E_C"/>
</dbReference>
<sequence>MMEKEIFIQRGRVISIHAEKGAIKRAEERRFEGAGVRVIKGRKMGFYYTTDLGKIEDAVRKAEEICDASMEDKDLKGLPDMGNSNVRGIFDRRIADMEVSEAAEIVKRIIEAAKISDKIYSISCDAVLSHVKTEVQGRDEQEEERTFISISSYIRAKDGERSSVGMEANDGRSLSSVDPEFVGGKAAELALMSLNSIQIETGDYPVVIHPFSAPNFIGFLVSAAANAENIQQGRSFLSGKIGHSIGREEISIVDDGTIEGGTGTRGFDDEGVATRRTEVISSGVFRSAIHNSYTAFKEGIESTGNASRGYSSPPSISMNNALLEARGIEADEDDLLSMRRGVLLYSTDDTPNLANGEFSGLISLGFLIEEGEIKSGLKEVGFGINMMDFLKRAELVGKKRRSISGVITPEIRVSSMRLAGK</sequence>
<dbReference type="InterPro" id="IPR002510">
    <property type="entry name" value="Metalloprtase-TldD/E_N"/>
</dbReference>
<proteinExistence type="predicted"/>
<dbReference type="InterPro" id="IPR047657">
    <property type="entry name" value="PmbA"/>
</dbReference>
<dbReference type="RefSeq" id="WP_125671026.1">
    <property type="nucleotide sequence ID" value="NZ_RCOS01000068.1"/>
</dbReference>
<comment type="caution">
    <text evidence="3">The sequence shown here is derived from an EMBL/GenBank/DDBJ whole genome shotgun (WGS) entry which is preliminary data.</text>
</comment>
<gene>
    <name evidence="3" type="ORF">D6D85_05490</name>
</gene>
<dbReference type="GO" id="GO:0005829">
    <property type="term" value="C:cytosol"/>
    <property type="evidence" value="ECO:0007669"/>
    <property type="project" value="TreeGrafter"/>
</dbReference>
<dbReference type="GO" id="GO:0006508">
    <property type="term" value="P:proteolysis"/>
    <property type="evidence" value="ECO:0007669"/>
    <property type="project" value="InterPro"/>
</dbReference>
<dbReference type="Proteomes" id="UP000277582">
    <property type="component" value="Unassembled WGS sequence"/>
</dbReference>
<protein>
    <submittedName>
        <fullName evidence="3">TldD/PmbA family protein</fullName>
    </submittedName>
</protein>
<organism evidence="3 4">
    <name type="scientific">Candidatus Methanodesulfokora washburnensis</name>
    <dbReference type="NCBI Taxonomy" id="2478471"/>
    <lineage>
        <taxon>Archaea</taxon>
        <taxon>Thermoproteota</taxon>
        <taxon>Candidatus Korarchaeia</taxon>
        <taxon>Candidatus Korarchaeia incertae sedis</taxon>
        <taxon>Candidatus Methanodesulfokora</taxon>
    </lineage>
</organism>
<dbReference type="GO" id="GO:0008237">
    <property type="term" value="F:metallopeptidase activity"/>
    <property type="evidence" value="ECO:0007669"/>
    <property type="project" value="InterPro"/>
</dbReference>
<accession>A0A429GPW6</accession>
<dbReference type="PANTHER" id="PTHR43421">
    <property type="entry name" value="METALLOPROTEASE PMBA"/>
    <property type="match status" value="1"/>
</dbReference>
<dbReference type="Pfam" id="PF19289">
    <property type="entry name" value="PmbA_TldD_3rd"/>
    <property type="match status" value="1"/>
</dbReference>
<dbReference type="Gene3D" id="3.30.2290.10">
    <property type="entry name" value="PmbA/TldD superfamily"/>
    <property type="match status" value="1"/>
</dbReference>
<evidence type="ECO:0000259" key="2">
    <source>
        <dbReference type="Pfam" id="PF19289"/>
    </source>
</evidence>
<dbReference type="AlphaFoldDB" id="A0A429GPW6"/>
<dbReference type="SUPFAM" id="SSF111283">
    <property type="entry name" value="Putative modulator of DNA gyrase, PmbA/TldD"/>
    <property type="match status" value="1"/>
</dbReference>
<name>A0A429GPW6_9CREN</name>
<keyword evidence="4" id="KW-1185">Reference proteome</keyword>
<dbReference type="InterPro" id="IPR035068">
    <property type="entry name" value="TldD/PmbA_N"/>
</dbReference>
<dbReference type="Pfam" id="PF01523">
    <property type="entry name" value="PmbA_TldD_1st"/>
    <property type="match status" value="1"/>
</dbReference>
<feature type="domain" description="Metalloprotease TldD/E N-terminal" evidence="1">
    <location>
        <begin position="5"/>
        <end position="65"/>
    </location>
</feature>
<evidence type="ECO:0000259" key="1">
    <source>
        <dbReference type="Pfam" id="PF01523"/>
    </source>
</evidence>
<dbReference type="InterPro" id="IPR036059">
    <property type="entry name" value="TldD/PmbA_sf"/>
</dbReference>
<feature type="domain" description="Metalloprotease TldD/E C-terminal" evidence="2">
    <location>
        <begin position="201"/>
        <end position="420"/>
    </location>
</feature>
<dbReference type="OrthoDB" id="84520at2157"/>
<dbReference type="EMBL" id="RCOS01000068">
    <property type="protein sequence ID" value="RSN75779.1"/>
    <property type="molecule type" value="Genomic_DNA"/>
</dbReference>
<evidence type="ECO:0000313" key="3">
    <source>
        <dbReference type="EMBL" id="RSN75779.1"/>
    </source>
</evidence>